<accession>W4P523</accession>
<keyword evidence="1" id="KW-0732">Signal</keyword>
<proteinExistence type="predicted"/>
<reference evidence="2 3" key="1">
    <citation type="journal article" date="2014" name="Genome Announc.">
        <title>Draft Genome Sequences of Three Strains of Bacteroides pyogenes Isolated from a Cat and Swine.</title>
        <authorList>
            <person name="Sakamoto M."/>
            <person name="Oshima K."/>
            <person name="Suda W."/>
            <person name="Kitamura K."/>
            <person name="Iida T."/>
            <person name="Hattori M."/>
            <person name="Ohkuma M."/>
        </authorList>
    </citation>
    <scope>NUCLEOTIDE SEQUENCE [LARGE SCALE GENOMIC DNA]</scope>
    <source>
        <strain evidence="2 3">JCM 6292</strain>
    </source>
</reference>
<gene>
    <name evidence="2" type="ORF">JCM6292_356</name>
</gene>
<feature type="signal peptide" evidence="1">
    <location>
        <begin position="1"/>
        <end position="20"/>
    </location>
</feature>
<organism evidence="2 3">
    <name type="scientific">Bacteroides pyogenes JCM 6292</name>
    <dbReference type="NCBI Taxonomy" id="1235809"/>
    <lineage>
        <taxon>Bacteria</taxon>
        <taxon>Pseudomonadati</taxon>
        <taxon>Bacteroidota</taxon>
        <taxon>Bacteroidia</taxon>
        <taxon>Bacteroidales</taxon>
        <taxon>Bacteroidaceae</taxon>
        <taxon>Bacteroides</taxon>
    </lineage>
</organism>
<feature type="chain" id="PRO_5004847319" evidence="1">
    <location>
        <begin position="21"/>
        <end position="342"/>
    </location>
</feature>
<evidence type="ECO:0000256" key="1">
    <source>
        <dbReference type="SAM" id="SignalP"/>
    </source>
</evidence>
<name>W4P523_9BACE</name>
<evidence type="ECO:0000313" key="2">
    <source>
        <dbReference type="EMBL" id="GAE14244.1"/>
    </source>
</evidence>
<comment type="caution">
    <text evidence="2">The sequence shown here is derived from an EMBL/GenBank/DDBJ whole genome shotgun (WGS) entry which is preliminary data.</text>
</comment>
<sequence length="342" mass="37845">MSKNIITALCIAFSIICCFACEDGKEEYPDIRIGKENPVDELSLNKQTEKRLLVSGGNGKYIVNVENSQIATAQMSMDTLKVKGLLEGETFATILSHDKRVRLKINVTFPELGISHSAVRLRPKDISKFVSISGGGERVTLQENDPADVMDIKWDGSTGMLEIMPKYEGEAEVTAISEDGKEQKTIHIKVKPEGDLQIPGWYDTRNSSYYVMLNNRMIVKRKGVGTWIIDSARPYGGRITTYDGSHMKIAPIVNPVQGDSIDLNILDYSASHGKIKEGIHRLYVEEVRESEVMLRGKGFKFLLLTGRSKTPATGSCLSPPCEYPPAASVVLQKGVYRFHGAT</sequence>
<dbReference type="EMBL" id="BAIQ01000002">
    <property type="protein sequence ID" value="GAE14244.1"/>
    <property type="molecule type" value="Genomic_DNA"/>
</dbReference>
<dbReference type="AlphaFoldDB" id="W4P523"/>
<protein>
    <submittedName>
        <fullName evidence="2">Uncharacterized protein</fullName>
    </submittedName>
</protein>
<dbReference type="Proteomes" id="UP000018861">
    <property type="component" value="Unassembled WGS sequence"/>
</dbReference>
<evidence type="ECO:0000313" key="3">
    <source>
        <dbReference type="Proteomes" id="UP000018861"/>
    </source>
</evidence>